<dbReference type="SMART" id="SM01235">
    <property type="entry name" value="Haem_bd"/>
    <property type="match status" value="1"/>
</dbReference>
<proteinExistence type="predicted"/>
<feature type="region of interest" description="Disordered" evidence="1">
    <location>
        <begin position="143"/>
        <end position="173"/>
    </location>
</feature>
<dbReference type="InterPro" id="IPR032033">
    <property type="entry name" value="Cytochrome_P460"/>
</dbReference>
<dbReference type="InterPro" id="IPR025992">
    <property type="entry name" value="Haem-bd"/>
</dbReference>
<dbReference type="Pfam" id="PF16694">
    <property type="entry name" value="Cytochrome_P460"/>
    <property type="match status" value="1"/>
</dbReference>
<keyword evidence="5" id="KW-1185">Reference proteome</keyword>
<dbReference type="Pfam" id="PF14376">
    <property type="entry name" value="Haem_bd"/>
    <property type="match status" value="1"/>
</dbReference>
<evidence type="ECO:0000313" key="5">
    <source>
        <dbReference type="Proteomes" id="UP000236728"/>
    </source>
</evidence>
<dbReference type="Gene3D" id="3.50.70.20">
    <property type="entry name" value="Cytochrome P460"/>
    <property type="match status" value="1"/>
</dbReference>
<organism evidence="4 5">
    <name type="scientific">Bryocella elongata</name>
    <dbReference type="NCBI Taxonomy" id="863522"/>
    <lineage>
        <taxon>Bacteria</taxon>
        <taxon>Pseudomonadati</taxon>
        <taxon>Acidobacteriota</taxon>
        <taxon>Terriglobia</taxon>
        <taxon>Terriglobales</taxon>
        <taxon>Acidobacteriaceae</taxon>
        <taxon>Bryocella</taxon>
    </lineage>
</organism>
<dbReference type="EMBL" id="FNVA01000007">
    <property type="protein sequence ID" value="SEG60676.1"/>
    <property type="molecule type" value="Genomic_DNA"/>
</dbReference>
<evidence type="ECO:0000256" key="1">
    <source>
        <dbReference type="SAM" id="MobiDB-lite"/>
    </source>
</evidence>
<dbReference type="Proteomes" id="UP000236728">
    <property type="component" value="Unassembled WGS sequence"/>
</dbReference>
<evidence type="ECO:0000259" key="3">
    <source>
        <dbReference type="SMART" id="SM01235"/>
    </source>
</evidence>
<feature type="signal peptide" evidence="2">
    <location>
        <begin position="1"/>
        <end position="21"/>
    </location>
</feature>
<dbReference type="CDD" id="cd20753">
    <property type="entry name" value="cyt_P460_Mc-like"/>
    <property type="match status" value="1"/>
</dbReference>
<evidence type="ECO:0000256" key="2">
    <source>
        <dbReference type="SAM" id="SignalP"/>
    </source>
</evidence>
<gene>
    <name evidence="4" type="ORF">SAMN05421819_3744</name>
</gene>
<sequence length="309" mass="33075">MKRSLLTLALAGVVALLAAQAIRPSLGTPAGPQAEIAAPPEVRAILERRCYACHSDTPKLEWYDQIAPPYWIVAKDVRNARAHLNFSEIGARPAGAQRATLFEAVNMIQLGAMPLPSYLAVHRDAGVTPAELATLKAYLAPFTPSTSPTPATPPPASSTATERPAGPSLNGVPFPADYKSWKIVSTTDRGDNHTLRLITGNDIAVKAIEAGNISPWPNGAAIAKIAVQAVDDGKGHITAGNFIQVEFMEKDAEKYKSTQGWGYARFRGNDLKPYGADAHFDQECTGCHAPMHDHDYVYSMPLPRGGGAQ</sequence>
<evidence type="ECO:0000313" key="4">
    <source>
        <dbReference type="EMBL" id="SEG60676.1"/>
    </source>
</evidence>
<reference evidence="4 5" key="1">
    <citation type="submission" date="2016-10" db="EMBL/GenBank/DDBJ databases">
        <authorList>
            <person name="de Groot N.N."/>
        </authorList>
    </citation>
    <scope>NUCLEOTIDE SEQUENCE [LARGE SCALE GENOMIC DNA]</scope>
    <source>
        <strain evidence="4 5">DSM 22489</strain>
    </source>
</reference>
<feature type="chain" id="PRO_5009293824" evidence="2">
    <location>
        <begin position="22"/>
        <end position="309"/>
    </location>
</feature>
<keyword evidence="2" id="KW-0732">Signal</keyword>
<feature type="domain" description="Haem-binding" evidence="3">
    <location>
        <begin position="13"/>
        <end position="143"/>
    </location>
</feature>
<protein>
    <submittedName>
        <fullName evidence="4">Haem-binding domain-containing protein</fullName>
    </submittedName>
</protein>
<name>A0A1H6BKE4_9BACT</name>
<dbReference type="AlphaFoldDB" id="A0A1H6BKE4"/>
<dbReference type="RefSeq" id="WP_103934605.1">
    <property type="nucleotide sequence ID" value="NZ_FNVA01000007.1"/>
</dbReference>
<accession>A0A1H6BKE4</accession>
<dbReference type="OrthoDB" id="196738at2"/>
<dbReference type="InterPro" id="IPR038142">
    <property type="entry name" value="Cytochrome_P460_sp"/>
</dbReference>